<dbReference type="Proteomes" id="UP000315868">
    <property type="component" value="Unassembled WGS sequence"/>
</dbReference>
<dbReference type="AlphaFoldDB" id="A0A552KLZ4"/>
<dbReference type="SUPFAM" id="SSF52490">
    <property type="entry name" value="Tubulin nucleotide-binding domain-like"/>
    <property type="match status" value="1"/>
</dbReference>
<sequence length="501" mass="56149">MAMYVIGIGGTGAKCIEAITKLASVGLFTEQPLKVLFIDADETNGNLERSRNALSIYSRCQELIVGKENQDNSQLHPWMKTKIESFDLWSPFGGVNSSKELKAFFNYNTLKQNQPALGNLFDVLYTKDEQEVSLDVGFRGRPAIGSAVMSQVDLERLDQEPWGALIKQIQADTGAGKAPKVFLCGSMFGGTGASGLPTIARLLANKLKNIGVKDKVKIGCLFLLPYFGFTPPPGEDPDGIFARSEQFLLNTEAALRYYVTQARETFDTVFLLGNENFSKVEFSVGKNSQRNDPHFLELYSALAARYFFLHTAEIGEKVVLIGREQIGRLIWDDLPDRAEIQPALVNGTRFAYSWLSEFEPELNGILKRKDDRLVLTPWSRPFFPHKGSADGMTRLGDPQQQEALKTISAWCRDYLTWLYRLHQIEGEQIQLFNTQAMGDPEKSLRREQLAELVLDRPLDNKTKSRDTITSLMQSLQSYKPDNSAEPGIAALAKALYTFCKQ</sequence>
<dbReference type="EMBL" id="SFAM01000152">
    <property type="protein sequence ID" value="TRV08994.1"/>
    <property type="molecule type" value="Genomic_DNA"/>
</dbReference>
<evidence type="ECO:0000313" key="2">
    <source>
        <dbReference type="Proteomes" id="UP000315868"/>
    </source>
</evidence>
<name>A0A552KLZ4_9CHRO</name>
<dbReference type="Gene3D" id="3.40.50.1440">
    <property type="entry name" value="Tubulin/FtsZ, GTPase domain"/>
    <property type="match status" value="1"/>
</dbReference>
<comment type="caution">
    <text evidence="1">The sequence shown here is derived from an EMBL/GenBank/DDBJ whole genome shotgun (WGS) entry which is preliminary data.</text>
</comment>
<reference evidence="1 2" key="1">
    <citation type="submission" date="2019-01" db="EMBL/GenBank/DDBJ databases">
        <title>Coherence of Microcystis species and biogeography revealed through population genomics.</title>
        <authorList>
            <person name="Perez-Carrascal O.M."/>
            <person name="Terrat Y."/>
            <person name="Giani A."/>
            <person name="Fortin N."/>
            <person name="Tromas N."/>
            <person name="Shapiro B.J."/>
        </authorList>
    </citation>
    <scope>NUCLEOTIDE SEQUENCE [LARGE SCALE GENOMIC DNA]</scope>
    <source>
        <strain evidence="1">Mf_QC_C_20070823_S10D</strain>
    </source>
</reference>
<organism evidence="1 2">
    <name type="scientific">Microcystis flos-aquae Mf_QC_C_20070823_S10D</name>
    <dbReference type="NCBI Taxonomy" id="2486236"/>
    <lineage>
        <taxon>Bacteria</taxon>
        <taxon>Bacillati</taxon>
        <taxon>Cyanobacteriota</taxon>
        <taxon>Cyanophyceae</taxon>
        <taxon>Oscillatoriophycideae</taxon>
        <taxon>Chroococcales</taxon>
        <taxon>Microcystaceae</taxon>
        <taxon>Microcystis</taxon>
    </lineage>
</organism>
<protein>
    <submittedName>
        <fullName evidence="1">Uncharacterized protein</fullName>
    </submittedName>
</protein>
<proteinExistence type="predicted"/>
<evidence type="ECO:0000313" key="1">
    <source>
        <dbReference type="EMBL" id="TRV08994.1"/>
    </source>
</evidence>
<gene>
    <name evidence="1" type="ORF">EWV45_16645</name>
</gene>
<accession>A0A552KLZ4</accession>
<dbReference type="InterPro" id="IPR036525">
    <property type="entry name" value="Tubulin/FtsZ_GTPase_sf"/>
</dbReference>